<gene>
    <name evidence="1" type="ORF">GCM10023175_17340</name>
</gene>
<name>A0ABP8RN04_9PSEU</name>
<sequence>MIEELVGLPHGVFGLRVGGRLTVEDYEKVIGPMVQRAREADGRLRCLIEIQADFEGLTPAAVLDDIGLGLGTVGAYDGVAVVTDRTALRTATEWAAFVVPFPMKVFPAGGREEAAQWLAALPAEARVEVALDAETGVVTAEVDQALRIEDFERLAATVDPWTREHGELRGLVLHIRRIPGWTSLGSVIRHVQFVVGHHAKIRRIALVSDTPVASTVAAAADRLVHPRVRPFAGTDLAAAQAWAAGD</sequence>
<dbReference type="InterPro" id="IPR038396">
    <property type="entry name" value="SpoIIAA-like_sf"/>
</dbReference>
<dbReference type="SUPFAM" id="SSF52091">
    <property type="entry name" value="SpoIIaa-like"/>
    <property type="match status" value="2"/>
</dbReference>
<accession>A0ABP8RN04</accession>
<proteinExistence type="predicted"/>
<reference evidence="2" key="1">
    <citation type="journal article" date="2019" name="Int. J. Syst. Evol. Microbiol.">
        <title>The Global Catalogue of Microorganisms (GCM) 10K type strain sequencing project: providing services to taxonomists for standard genome sequencing and annotation.</title>
        <authorList>
            <consortium name="The Broad Institute Genomics Platform"/>
            <consortium name="The Broad Institute Genome Sequencing Center for Infectious Disease"/>
            <person name="Wu L."/>
            <person name="Ma J."/>
        </authorList>
    </citation>
    <scope>NUCLEOTIDE SEQUENCE [LARGE SCALE GENOMIC DNA]</scope>
    <source>
        <strain evidence="2">JCM 17906</strain>
    </source>
</reference>
<protein>
    <recommendedName>
        <fullName evidence="3">SpoIIAA-like protein</fullName>
    </recommendedName>
</protein>
<dbReference type="Gene3D" id="3.40.50.10600">
    <property type="entry name" value="SpoIIaa-like domains"/>
    <property type="match status" value="2"/>
</dbReference>
<dbReference type="Proteomes" id="UP001501598">
    <property type="component" value="Unassembled WGS sequence"/>
</dbReference>
<dbReference type="InterPro" id="IPR036513">
    <property type="entry name" value="STAS_dom_sf"/>
</dbReference>
<dbReference type="EMBL" id="BAABGT010000025">
    <property type="protein sequence ID" value="GAA4542249.1"/>
    <property type="molecule type" value="Genomic_DNA"/>
</dbReference>
<evidence type="ECO:0000313" key="2">
    <source>
        <dbReference type="Proteomes" id="UP001501598"/>
    </source>
</evidence>
<dbReference type="InterPro" id="IPR021866">
    <property type="entry name" value="SpoIIAA-like"/>
</dbReference>
<evidence type="ECO:0008006" key="3">
    <source>
        <dbReference type="Google" id="ProtNLM"/>
    </source>
</evidence>
<dbReference type="Pfam" id="PF11964">
    <property type="entry name" value="SpoIIAA-like"/>
    <property type="match status" value="2"/>
</dbReference>
<dbReference type="RefSeq" id="WP_345414533.1">
    <property type="nucleotide sequence ID" value="NZ_BAABGT010000025.1"/>
</dbReference>
<comment type="caution">
    <text evidence="1">The sequence shown here is derived from an EMBL/GenBank/DDBJ whole genome shotgun (WGS) entry which is preliminary data.</text>
</comment>
<evidence type="ECO:0000313" key="1">
    <source>
        <dbReference type="EMBL" id="GAA4542249.1"/>
    </source>
</evidence>
<organism evidence="1 2">
    <name type="scientific">Pseudonocardia xishanensis</name>
    <dbReference type="NCBI Taxonomy" id="630995"/>
    <lineage>
        <taxon>Bacteria</taxon>
        <taxon>Bacillati</taxon>
        <taxon>Actinomycetota</taxon>
        <taxon>Actinomycetes</taxon>
        <taxon>Pseudonocardiales</taxon>
        <taxon>Pseudonocardiaceae</taxon>
        <taxon>Pseudonocardia</taxon>
    </lineage>
</organism>
<keyword evidence="2" id="KW-1185">Reference proteome</keyword>